<proteinExistence type="predicted"/>
<sequence length="59" mass="6983">MNSFKGNIFFFKGWLNFSSLKVLELLPAKARHNFFEILKLYIKLYIVQAEKQTMMPQAV</sequence>
<gene>
    <name evidence="1" type="ORF">HMPREF2531_02309</name>
</gene>
<dbReference type="PATRIC" id="fig|329854.7.peg.2352"/>
<dbReference type="Proteomes" id="UP000070319">
    <property type="component" value="Unassembled WGS sequence"/>
</dbReference>
<accession>A0A139LGL2</accession>
<comment type="caution">
    <text evidence="1">The sequence shown here is derived from an EMBL/GenBank/DDBJ whole genome shotgun (WGS) entry which is preliminary data.</text>
</comment>
<reference evidence="1 2" key="1">
    <citation type="submission" date="2016-02" db="EMBL/GenBank/DDBJ databases">
        <authorList>
            <person name="Wen L."/>
            <person name="He K."/>
            <person name="Yang H."/>
        </authorList>
    </citation>
    <scope>NUCLEOTIDE SEQUENCE [LARGE SCALE GENOMIC DNA]</scope>
    <source>
        <strain evidence="1 2">KLE1704</strain>
    </source>
</reference>
<dbReference type="AlphaFoldDB" id="A0A139LGL2"/>
<dbReference type="EMBL" id="LTDF01000082">
    <property type="protein sequence ID" value="KXT50554.1"/>
    <property type="molecule type" value="Genomic_DNA"/>
</dbReference>
<protein>
    <submittedName>
        <fullName evidence="1">Uncharacterized protein</fullName>
    </submittedName>
</protein>
<evidence type="ECO:0000313" key="2">
    <source>
        <dbReference type="Proteomes" id="UP000070319"/>
    </source>
</evidence>
<evidence type="ECO:0000313" key="1">
    <source>
        <dbReference type="EMBL" id="KXT50554.1"/>
    </source>
</evidence>
<organism evidence="1">
    <name type="scientific">Bacteroides intestinalis</name>
    <dbReference type="NCBI Taxonomy" id="329854"/>
    <lineage>
        <taxon>Bacteria</taxon>
        <taxon>Pseudomonadati</taxon>
        <taxon>Bacteroidota</taxon>
        <taxon>Bacteroidia</taxon>
        <taxon>Bacteroidales</taxon>
        <taxon>Bacteroidaceae</taxon>
        <taxon>Bacteroides</taxon>
    </lineage>
</organism>
<name>A0A139LGL2_9BACE</name>